<evidence type="ECO:0000256" key="3">
    <source>
        <dbReference type="ARBA" id="ARBA00022475"/>
    </source>
</evidence>
<evidence type="ECO:0000313" key="8">
    <source>
        <dbReference type="EMBL" id="MBC6002287.1"/>
    </source>
</evidence>
<comment type="caution">
    <text evidence="8">The sequence shown here is derived from an EMBL/GenBank/DDBJ whole genome shotgun (WGS) entry which is preliminary data.</text>
</comment>
<evidence type="ECO:0000256" key="7">
    <source>
        <dbReference type="SAM" id="Phobius"/>
    </source>
</evidence>
<dbReference type="InterPro" id="IPR001991">
    <property type="entry name" value="Na-dicarboxylate_symporter"/>
</dbReference>
<evidence type="ECO:0000256" key="6">
    <source>
        <dbReference type="ARBA" id="ARBA00023136"/>
    </source>
</evidence>
<feature type="transmembrane region" description="Helical" evidence="7">
    <location>
        <begin position="12"/>
        <end position="29"/>
    </location>
</feature>
<protein>
    <submittedName>
        <fullName evidence="8">Dicarboxylate/amino acid:cation symporter</fullName>
    </submittedName>
</protein>
<dbReference type="PANTHER" id="PTHR42865:SF7">
    <property type="entry name" value="PROTON_GLUTAMATE-ASPARTATE SYMPORTER"/>
    <property type="match status" value="1"/>
</dbReference>
<dbReference type="InterPro" id="IPR036458">
    <property type="entry name" value="Na:dicarbo_symporter_sf"/>
</dbReference>
<feature type="transmembrane region" description="Helical" evidence="7">
    <location>
        <begin position="333"/>
        <end position="352"/>
    </location>
</feature>
<dbReference type="Proteomes" id="UP000611796">
    <property type="component" value="Unassembled WGS sequence"/>
</dbReference>
<keyword evidence="2" id="KW-0813">Transport</keyword>
<feature type="transmembrane region" description="Helical" evidence="7">
    <location>
        <begin position="77"/>
        <end position="100"/>
    </location>
</feature>
<evidence type="ECO:0000256" key="2">
    <source>
        <dbReference type="ARBA" id="ARBA00022448"/>
    </source>
</evidence>
<dbReference type="EMBL" id="JACRWD010000001">
    <property type="protein sequence ID" value="MBC6002287.1"/>
    <property type="molecule type" value="Genomic_DNA"/>
</dbReference>
<feature type="transmembrane region" description="Helical" evidence="7">
    <location>
        <begin position="189"/>
        <end position="209"/>
    </location>
</feature>
<dbReference type="Pfam" id="PF00375">
    <property type="entry name" value="SDF"/>
    <property type="match status" value="1"/>
</dbReference>
<comment type="subcellular location">
    <subcellularLocation>
        <location evidence="1">Cell membrane</location>
        <topology evidence="1">Multi-pass membrane protein</topology>
    </subcellularLocation>
</comment>
<feature type="transmembrane region" description="Helical" evidence="7">
    <location>
        <begin position="221"/>
        <end position="245"/>
    </location>
</feature>
<evidence type="ECO:0000256" key="4">
    <source>
        <dbReference type="ARBA" id="ARBA00022692"/>
    </source>
</evidence>
<dbReference type="SUPFAM" id="SSF118215">
    <property type="entry name" value="Proton glutamate symport protein"/>
    <property type="match status" value="1"/>
</dbReference>
<keyword evidence="5 7" id="KW-1133">Transmembrane helix</keyword>
<keyword evidence="3" id="KW-1003">Cell membrane</keyword>
<accession>A0ABR7JZJ4</accession>
<reference evidence="8 9" key="1">
    <citation type="submission" date="2020-08" db="EMBL/GenBank/DDBJ databases">
        <authorList>
            <person name="Liu C."/>
            <person name="Sun Q."/>
        </authorList>
    </citation>
    <scope>NUCLEOTIDE SEQUENCE [LARGE SCALE GENOMIC DNA]</scope>
    <source>
        <strain evidence="8 9">NSJ-45</strain>
    </source>
</reference>
<feature type="transmembrane region" description="Helical" evidence="7">
    <location>
        <begin position="41"/>
        <end position="65"/>
    </location>
</feature>
<name>A0ABR7JZJ4_9FIRM</name>
<proteinExistence type="predicted"/>
<keyword evidence="6 7" id="KW-0472">Membrane</keyword>
<keyword evidence="4 7" id="KW-0812">Transmembrane</keyword>
<evidence type="ECO:0000256" key="5">
    <source>
        <dbReference type="ARBA" id="ARBA00022989"/>
    </source>
</evidence>
<evidence type="ECO:0000313" key="9">
    <source>
        <dbReference type="Proteomes" id="UP000611796"/>
    </source>
</evidence>
<dbReference type="PANTHER" id="PTHR42865">
    <property type="entry name" value="PROTON/GLUTAMATE-ASPARTATE SYMPORTER"/>
    <property type="match status" value="1"/>
</dbReference>
<dbReference type="PRINTS" id="PR00173">
    <property type="entry name" value="EDTRNSPORT"/>
</dbReference>
<dbReference type="Gene3D" id="1.10.3860.10">
    <property type="entry name" value="Sodium:dicarboxylate symporter"/>
    <property type="match status" value="1"/>
</dbReference>
<organism evidence="8 9">
    <name type="scientific">Paeniclostridium hominis</name>
    <dbReference type="NCBI Taxonomy" id="2764329"/>
    <lineage>
        <taxon>Bacteria</taxon>
        <taxon>Bacillati</taxon>
        <taxon>Bacillota</taxon>
        <taxon>Clostridia</taxon>
        <taxon>Peptostreptococcales</taxon>
        <taxon>Peptostreptococcaceae</taxon>
        <taxon>Paeniclostridium</taxon>
    </lineage>
</organism>
<sequence>MREFFKTYKSSFILLGCTILGAIIGLVLGPKATVIKPFGDLFINLIMMIVVPLVFFSVASGVANVKSMNRFGKIMKNVVVVFTLTTLVMAVVGIVGSIIFDPAKGIDISSVKEMMVAPDQEKLASKGSLLNQVVNSITVSDFSELFSSSNLLQLVIFAVLVGTSVSVLGEKADSIRKILNEGTNVVLNIVNIIMKLGPIGLGCYTASIIGELGQEIITGYIRVFITYSVIAVLYFVICYTLYAYLSGGKKGVKSFYKNSISPIATALATSSSSACIPSNLEASKKIGVPDDIAETVIPLGINIHKDGSVLAVIVKVAFLTGIMGGNMGNPETLLSLLVTVLVVGVFMAPVAGG</sequence>
<gene>
    <name evidence="8" type="ORF">H8891_00615</name>
</gene>
<keyword evidence="9" id="KW-1185">Reference proteome</keyword>
<evidence type="ECO:0000256" key="1">
    <source>
        <dbReference type="ARBA" id="ARBA00004651"/>
    </source>
</evidence>
<feature type="transmembrane region" description="Helical" evidence="7">
    <location>
        <begin position="151"/>
        <end position="169"/>
    </location>
</feature>